<dbReference type="PANTHER" id="PTHR35908">
    <property type="entry name" value="HYPOTHETICAL FUSION PROTEIN"/>
    <property type="match status" value="1"/>
</dbReference>
<dbReference type="Pfam" id="PF18029">
    <property type="entry name" value="Glyoxalase_6"/>
    <property type="match status" value="1"/>
</dbReference>
<proteinExistence type="predicted"/>
<dbReference type="InterPro" id="IPR041581">
    <property type="entry name" value="Glyoxalase_6"/>
</dbReference>
<sequence length="119" mass="14012">MIKIGSIVIHCCEFERMVAFWQEALHYVAREPVSDDWVVLHDPEGHGPNVSFQARDRSGWRRSWLHLDLYTDRQQEEVNRLLTIGAKQYPWRYPENADYVVLQDPDGNLFCVVQKPQIS</sequence>
<dbReference type="PROSITE" id="PS51819">
    <property type="entry name" value="VOC"/>
    <property type="match status" value="1"/>
</dbReference>
<organism evidence="2 3">
    <name type="scientific">Rhizobium tropici</name>
    <dbReference type="NCBI Taxonomy" id="398"/>
    <lineage>
        <taxon>Bacteria</taxon>
        <taxon>Pseudomonadati</taxon>
        <taxon>Pseudomonadota</taxon>
        <taxon>Alphaproteobacteria</taxon>
        <taxon>Hyphomicrobiales</taxon>
        <taxon>Rhizobiaceae</taxon>
        <taxon>Rhizobium/Agrobacterium group</taxon>
        <taxon>Rhizobium</taxon>
    </lineage>
</organism>
<reference evidence="2 3" key="1">
    <citation type="submission" date="2018-06" db="EMBL/GenBank/DDBJ databases">
        <title>Whole Genome Sequence of an efficient microsymbiont, Rhizobium tropici.</title>
        <authorList>
            <person name="Srinivasan R."/>
            <person name="Singh H.V."/>
            <person name="Srivastava R."/>
            <person name="Kumari B."/>
            <person name="Radhakrishna A."/>
        </authorList>
    </citation>
    <scope>NUCLEOTIDE SEQUENCE [LARGE SCALE GENOMIC DNA]</scope>
    <source>
        <strain evidence="2 3">IGFRI Rhizo-19</strain>
    </source>
</reference>
<feature type="domain" description="VOC" evidence="1">
    <location>
        <begin position="3"/>
        <end position="115"/>
    </location>
</feature>
<name>A0A329YFQ2_RHITR</name>
<dbReference type="EMBL" id="QMKK01000024">
    <property type="protein sequence ID" value="RAX42176.1"/>
    <property type="molecule type" value="Genomic_DNA"/>
</dbReference>
<evidence type="ECO:0000313" key="2">
    <source>
        <dbReference type="EMBL" id="RAX42176.1"/>
    </source>
</evidence>
<comment type="caution">
    <text evidence="2">The sequence shown here is derived from an EMBL/GenBank/DDBJ whole genome shotgun (WGS) entry which is preliminary data.</text>
</comment>
<dbReference type="PANTHER" id="PTHR35908:SF1">
    <property type="entry name" value="CONSERVED PROTEIN"/>
    <property type="match status" value="1"/>
</dbReference>
<accession>A0A329YFQ2</accession>
<evidence type="ECO:0000259" key="1">
    <source>
        <dbReference type="PROSITE" id="PS51819"/>
    </source>
</evidence>
<dbReference type="Gene3D" id="3.10.180.10">
    <property type="entry name" value="2,3-Dihydroxybiphenyl 1,2-Dioxygenase, domain 1"/>
    <property type="match status" value="1"/>
</dbReference>
<dbReference type="CDD" id="cd06587">
    <property type="entry name" value="VOC"/>
    <property type="match status" value="1"/>
</dbReference>
<dbReference type="AlphaFoldDB" id="A0A329YFQ2"/>
<evidence type="ECO:0000313" key="3">
    <source>
        <dbReference type="Proteomes" id="UP000251205"/>
    </source>
</evidence>
<protein>
    <submittedName>
        <fullName evidence="2">VOC family protein</fullName>
    </submittedName>
</protein>
<gene>
    <name evidence="2" type="ORF">DQ393_07780</name>
</gene>
<dbReference type="InterPro" id="IPR037523">
    <property type="entry name" value="VOC_core"/>
</dbReference>
<dbReference type="Proteomes" id="UP000251205">
    <property type="component" value="Unassembled WGS sequence"/>
</dbReference>
<dbReference type="RefSeq" id="WP_112341192.1">
    <property type="nucleotide sequence ID" value="NZ_QMKK01000024.1"/>
</dbReference>
<dbReference type="SUPFAM" id="SSF54593">
    <property type="entry name" value="Glyoxalase/Bleomycin resistance protein/Dihydroxybiphenyl dioxygenase"/>
    <property type="match status" value="1"/>
</dbReference>
<dbReference type="OrthoDB" id="69243at2"/>
<dbReference type="InterPro" id="IPR029068">
    <property type="entry name" value="Glyas_Bleomycin-R_OHBP_Dase"/>
</dbReference>